<dbReference type="InterPro" id="IPR050121">
    <property type="entry name" value="Cytochrome_P450_monoxygenase"/>
</dbReference>
<evidence type="ECO:0000313" key="7">
    <source>
        <dbReference type="Proteomes" id="UP000286045"/>
    </source>
</evidence>
<evidence type="ECO:0000313" key="6">
    <source>
        <dbReference type="EMBL" id="RWA05455.1"/>
    </source>
</evidence>
<dbReference type="GO" id="GO:0004497">
    <property type="term" value="F:monooxygenase activity"/>
    <property type="evidence" value="ECO:0007669"/>
    <property type="project" value="InterPro"/>
</dbReference>
<keyword evidence="7" id="KW-1185">Reference proteome</keyword>
<reference evidence="6 7" key="1">
    <citation type="submission" date="2018-12" db="EMBL/GenBank/DDBJ databases">
        <title>Draft genome sequence of Xylaria grammica IHI A82.</title>
        <authorList>
            <person name="Buettner E."/>
            <person name="Kellner H."/>
        </authorList>
    </citation>
    <scope>NUCLEOTIDE SEQUENCE [LARGE SCALE GENOMIC DNA]</scope>
    <source>
        <strain evidence="6 7">IHI A82</strain>
    </source>
</reference>
<dbReference type="InterPro" id="IPR036396">
    <property type="entry name" value="Cyt_P450_sf"/>
</dbReference>
<dbReference type="GO" id="GO:0020037">
    <property type="term" value="F:heme binding"/>
    <property type="evidence" value="ECO:0007669"/>
    <property type="project" value="InterPro"/>
</dbReference>
<dbReference type="STRING" id="363999.A0A439CTI2"/>
<comment type="caution">
    <text evidence="6">The sequence shown here is derived from an EMBL/GenBank/DDBJ whole genome shotgun (WGS) entry which is preliminary data.</text>
</comment>
<accession>A0A439CTI2</accession>
<dbReference type="GO" id="GO:0016705">
    <property type="term" value="F:oxidoreductase activity, acting on paired donors, with incorporation or reduction of molecular oxygen"/>
    <property type="evidence" value="ECO:0007669"/>
    <property type="project" value="InterPro"/>
</dbReference>
<dbReference type="GO" id="GO:0005506">
    <property type="term" value="F:iron ion binding"/>
    <property type="evidence" value="ECO:0007669"/>
    <property type="project" value="InterPro"/>
</dbReference>
<sequence>MTRQHKEYGTAIRFGPDDISFTDAQAWRDICAAPKGRKENGKELRFHGQSANGDAHLVTEPDTIRHAAVRRVFSPAFSEQSLRKQEPLFQRYANLMTACASKNDTINMTELFDFTTFDIMAEFTFGESLGMLESNQYSDWVVMVFSAVKILPTMQMIEFYSLTRNLFHLIEPKRIKKMRLDHFNHTVTRVDKRLQEGSDQPDLWNLVEESGTLRIGEIYANAELFMAAGTETTFRCPDKLKILTNEVRGSFSSNEDITFEALSKLKYLNACIREGLRVYPPVPSAIPREIAEGGNAVMGKWIPGGTRVSVHPTATYLPPANFRCVQVSPVRPQTKFRGCTKPSKYLSTYLGIHMSSYQSAG</sequence>
<evidence type="ECO:0000256" key="1">
    <source>
        <dbReference type="ARBA" id="ARBA00001971"/>
    </source>
</evidence>
<dbReference type="Pfam" id="PF00067">
    <property type="entry name" value="p450"/>
    <property type="match status" value="1"/>
</dbReference>
<evidence type="ECO:0008006" key="8">
    <source>
        <dbReference type="Google" id="ProtNLM"/>
    </source>
</evidence>
<keyword evidence="3" id="KW-0349">Heme</keyword>
<dbReference type="PANTHER" id="PTHR24305">
    <property type="entry name" value="CYTOCHROME P450"/>
    <property type="match status" value="1"/>
</dbReference>
<dbReference type="Proteomes" id="UP000286045">
    <property type="component" value="Unassembled WGS sequence"/>
</dbReference>
<comment type="cofactor">
    <cofactor evidence="1">
        <name>heme</name>
        <dbReference type="ChEBI" id="CHEBI:30413"/>
    </cofactor>
</comment>
<keyword evidence="4" id="KW-0479">Metal-binding</keyword>
<name>A0A439CTI2_9PEZI</name>
<dbReference type="PANTHER" id="PTHR24305:SF210">
    <property type="entry name" value="CYTOCHROME P450 MONOOXYGENASE ASQL-RELATED"/>
    <property type="match status" value="1"/>
</dbReference>
<gene>
    <name evidence="6" type="ORF">EKO27_g9653</name>
</gene>
<keyword evidence="5" id="KW-0408">Iron</keyword>
<dbReference type="AlphaFoldDB" id="A0A439CTI2"/>
<dbReference type="EMBL" id="RYZI01000438">
    <property type="protein sequence ID" value="RWA05455.1"/>
    <property type="molecule type" value="Genomic_DNA"/>
</dbReference>
<dbReference type="Gene3D" id="1.10.630.10">
    <property type="entry name" value="Cytochrome P450"/>
    <property type="match status" value="1"/>
</dbReference>
<dbReference type="InterPro" id="IPR001128">
    <property type="entry name" value="Cyt_P450"/>
</dbReference>
<evidence type="ECO:0000256" key="2">
    <source>
        <dbReference type="ARBA" id="ARBA00010617"/>
    </source>
</evidence>
<protein>
    <recommendedName>
        <fullName evidence="8">Cytochrome P450</fullName>
    </recommendedName>
</protein>
<evidence type="ECO:0000256" key="3">
    <source>
        <dbReference type="ARBA" id="ARBA00022617"/>
    </source>
</evidence>
<evidence type="ECO:0000256" key="5">
    <source>
        <dbReference type="ARBA" id="ARBA00023004"/>
    </source>
</evidence>
<proteinExistence type="inferred from homology"/>
<dbReference type="SUPFAM" id="SSF48264">
    <property type="entry name" value="Cytochrome P450"/>
    <property type="match status" value="1"/>
</dbReference>
<organism evidence="6 7">
    <name type="scientific">Xylaria grammica</name>
    <dbReference type="NCBI Taxonomy" id="363999"/>
    <lineage>
        <taxon>Eukaryota</taxon>
        <taxon>Fungi</taxon>
        <taxon>Dikarya</taxon>
        <taxon>Ascomycota</taxon>
        <taxon>Pezizomycotina</taxon>
        <taxon>Sordariomycetes</taxon>
        <taxon>Xylariomycetidae</taxon>
        <taxon>Xylariales</taxon>
        <taxon>Xylariaceae</taxon>
        <taxon>Xylaria</taxon>
    </lineage>
</organism>
<comment type="similarity">
    <text evidence="2">Belongs to the cytochrome P450 family.</text>
</comment>
<evidence type="ECO:0000256" key="4">
    <source>
        <dbReference type="ARBA" id="ARBA00022723"/>
    </source>
</evidence>